<proteinExistence type="predicted"/>
<dbReference type="InterPro" id="IPR013785">
    <property type="entry name" value="Aldolase_TIM"/>
</dbReference>
<dbReference type="GO" id="GO:0009073">
    <property type="term" value="P:aromatic amino acid family biosynthetic process"/>
    <property type="evidence" value="ECO:0007669"/>
    <property type="project" value="InterPro"/>
</dbReference>
<dbReference type="PANTHER" id="PTHR43018">
    <property type="entry name" value="PHOSPHO-2-DEHYDRO-3-DEOXYHEPTONATE ALDOLASE"/>
    <property type="match status" value="1"/>
</dbReference>
<dbReference type="EC" id="2.5.1.54" evidence="3"/>
<dbReference type="NCBIfam" id="NF006421">
    <property type="entry name" value="PRK08673.1"/>
    <property type="match status" value="1"/>
</dbReference>
<feature type="domain" description="DAHP synthetase I/KDSA" evidence="2">
    <location>
        <begin position="83"/>
        <end position="319"/>
    </location>
</feature>
<gene>
    <name evidence="3" type="ORF">AVDCRST_MAG49-3156</name>
</gene>
<evidence type="ECO:0000256" key="1">
    <source>
        <dbReference type="ARBA" id="ARBA00022679"/>
    </source>
</evidence>
<sequence length="350" mass="36232">MIVTIAADAPAATGTAIFAAAAAAGIGARGTADGRGGTLVGLDAPLPPDALMLPGVDAVHREHKPYMLASREHRGPSVVRVGDVAIGGPRPVLMAGPCVVEGKEELLAAAEAVRAAGADMLRGGAYKPRTSPYAFQGLGEEGLRHLAAARAATGLPVVTEVLEPDQVELVAEYADMLQIGSRNMANFPLLRRVGRSGRPVLLKRGFSATVEEWLMSAEYILASGNPDVVLCERGLRGFDPLVRFNLDLNAVPLAKELSHLPVVVDPSHGTGKRTLVGRMALAGLAAGADGLIIEVHPTPETARCDASQTISPAELASIRRRGLALHAALTEESDDVVLTGTGAGELARSA</sequence>
<dbReference type="PANTHER" id="PTHR43018:SF1">
    <property type="entry name" value="PROTEIN AROA(G)"/>
    <property type="match status" value="1"/>
</dbReference>
<dbReference type="GO" id="GO:0003849">
    <property type="term" value="F:3-deoxy-7-phosphoheptulonate synthase activity"/>
    <property type="evidence" value="ECO:0007669"/>
    <property type="project" value="UniProtKB-EC"/>
</dbReference>
<dbReference type="EMBL" id="CADCWG010000216">
    <property type="protein sequence ID" value="CAA9567617.1"/>
    <property type="molecule type" value="Genomic_DNA"/>
</dbReference>
<organism evidence="3">
    <name type="scientific">uncultured Thermomicrobiales bacterium</name>
    <dbReference type="NCBI Taxonomy" id="1645740"/>
    <lineage>
        <taxon>Bacteria</taxon>
        <taxon>Pseudomonadati</taxon>
        <taxon>Thermomicrobiota</taxon>
        <taxon>Thermomicrobia</taxon>
        <taxon>Thermomicrobiales</taxon>
        <taxon>environmental samples</taxon>
    </lineage>
</organism>
<dbReference type="NCBIfam" id="TIGR01361">
    <property type="entry name" value="DAHP_synth_Bsub"/>
    <property type="match status" value="1"/>
</dbReference>
<dbReference type="InterPro" id="IPR006268">
    <property type="entry name" value="DAHP_syn_2"/>
</dbReference>
<dbReference type="GO" id="GO:0016832">
    <property type="term" value="F:aldehyde-lyase activity"/>
    <property type="evidence" value="ECO:0007669"/>
    <property type="project" value="InterPro"/>
</dbReference>
<protein>
    <submittedName>
        <fullName evidence="3">2-keto-3-deoxy-D-arabino-heptulosonate-7-phosphat e synthase I beta</fullName>
        <ecNumber evidence="3">2.5.1.54</ecNumber>
    </submittedName>
</protein>
<reference evidence="3" key="1">
    <citation type="submission" date="2020-02" db="EMBL/GenBank/DDBJ databases">
        <authorList>
            <person name="Meier V. D."/>
        </authorList>
    </citation>
    <scope>NUCLEOTIDE SEQUENCE</scope>
    <source>
        <strain evidence="3">AVDCRST_MAG49</strain>
    </source>
</reference>
<dbReference type="InterPro" id="IPR006218">
    <property type="entry name" value="DAHP1/KDSA"/>
</dbReference>
<evidence type="ECO:0000259" key="2">
    <source>
        <dbReference type="Pfam" id="PF00793"/>
    </source>
</evidence>
<dbReference type="Gene3D" id="3.20.20.70">
    <property type="entry name" value="Aldolase class I"/>
    <property type="match status" value="1"/>
</dbReference>
<name>A0A6J4V331_9BACT</name>
<dbReference type="Pfam" id="PF00793">
    <property type="entry name" value="DAHP_synth_1"/>
    <property type="match status" value="1"/>
</dbReference>
<accession>A0A6J4V331</accession>
<evidence type="ECO:0000313" key="3">
    <source>
        <dbReference type="EMBL" id="CAA9567617.1"/>
    </source>
</evidence>
<dbReference type="SUPFAM" id="SSF51569">
    <property type="entry name" value="Aldolase"/>
    <property type="match status" value="1"/>
</dbReference>
<dbReference type="AlphaFoldDB" id="A0A6J4V331"/>
<dbReference type="InterPro" id="IPR052899">
    <property type="entry name" value="Class-I_DAHP_synthase"/>
</dbReference>
<keyword evidence="1 3" id="KW-0808">Transferase</keyword>
<dbReference type="NCBIfam" id="NF009239">
    <property type="entry name" value="PRK12595.1"/>
    <property type="match status" value="1"/>
</dbReference>